<proteinExistence type="inferred from homology"/>
<dbReference type="EMBL" id="CP001708">
    <property type="protein sequence ID" value="ACV29128.1"/>
    <property type="molecule type" value="Genomic_DNA"/>
</dbReference>
<dbReference type="Pfam" id="PF00180">
    <property type="entry name" value="Iso_dh"/>
    <property type="match status" value="1"/>
</dbReference>
<dbReference type="GO" id="GO:0000287">
    <property type="term" value="F:magnesium ion binding"/>
    <property type="evidence" value="ECO:0007669"/>
    <property type="project" value="InterPro"/>
</dbReference>
<evidence type="ECO:0000313" key="4">
    <source>
        <dbReference type="EMBL" id="ACV29128.1"/>
    </source>
</evidence>
<accession>C7RD65</accession>
<dbReference type="KEGG" id="apr:Apre_1101"/>
<comment type="similarity">
    <text evidence="1">Belongs to the isocitrate and isopropylmalate dehydrogenases family.</text>
</comment>
<dbReference type="SUPFAM" id="SSF53659">
    <property type="entry name" value="Isocitrate/Isopropylmalate dehydrogenase-like"/>
    <property type="match status" value="1"/>
</dbReference>
<dbReference type="GO" id="GO:0006102">
    <property type="term" value="P:isocitrate metabolic process"/>
    <property type="evidence" value="ECO:0007669"/>
    <property type="project" value="TreeGrafter"/>
</dbReference>
<dbReference type="SMART" id="SM01329">
    <property type="entry name" value="Iso_dh"/>
    <property type="match status" value="1"/>
</dbReference>
<dbReference type="PANTHER" id="PTHR11835:SF34">
    <property type="entry name" value="ISOCITRATE DEHYDROGENASE [NAD] SUBUNIT ALPHA, MITOCHONDRIAL"/>
    <property type="match status" value="1"/>
</dbReference>
<dbReference type="AlphaFoldDB" id="C7RD65"/>
<evidence type="ECO:0000256" key="2">
    <source>
        <dbReference type="ARBA" id="ARBA00023002"/>
    </source>
</evidence>
<dbReference type="EC" id="1.1.1.41" evidence="4"/>
<keyword evidence="5" id="KW-1185">Reference proteome</keyword>
<keyword evidence="2 4" id="KW-0560">Oxidoreductase</keyword>
<dbReference type="InterPro" id="IPR024084">
    <property type="entry name" value="IsoPropMal-DH-like_dom"/>
</dbReference>
<evidence type="ECO:0000256" key="1">
    <source>
        <dbReference type="ARBA" id="ARBA00007769"/>
    </source>
</evidence>
<feature type="domain" description="Isopropylmalate dehydrogenase-like" evidence="3">
    <location>
        <begin position="11"/>
        <end position="335"/>
    </location>
</feature>
<evidence type="ECO:0000313" key="5">
    <source>
        <dbReference type="Proteomes" id="UP000002294"/>
    </source>
</evidence>
<dbReference type="GO" id="GO:0051287">
    <property type="term" value="F:NAD binding"/>
    <property type="evidence" value="ECO:0007669"/>
    <property type="project" value="InterPro"/>
</dbReference>
<dbReference type="Proteomes" id="UP000002294">
    <property type="component" value="Chromosome"/>
</dbReference>
<dbReference type="PANTHER" id="PTHR11835">
    <property type="entry name" value="DECARBOXYLATING DEHYDROGENASES-ISOCITRATE, ISOPROPYLMALATE, TARTRATE"/>
    <property type="match status" value="1"/>
</dbReference>
<protein>
    <submittedName>
        <fullName evidence="4">Isocitrate dehydrogenase (NAD(+))</fullName>
        <ecNumber evidence="4">1.1.1.41</ecNumber>
    </submittedName>
</protein>
<sequence length="344" mass="38209">MRKDWNYRSMYVTLIKGDGIGPEITESLKKVVSSLKVDIEFEEINAGLSVFEKEGVYIPQTLFDSIKKNKIAIKGPITTPIGHGFRSINVELRKKFDLYANIRPIKSPGPLDLKFDGVDMVIFRENTEDLYAGVEEMVSDNEAHSIKIITREKSERIIKAAFEYVRANKREKVSVISKANIMKLSDGLFLDVAREIAKEYPDIEFEELLVDNTAMQMVINPERFDVIVTENLYGDILSDLGAGLVGGLGLMPGVNKGKDIAIYESIHGSAPDIAGKNLANPIALLLSFCLLLDDIGEKDKAKVLRGAIYETLKDKKNYTRDLGGTNSTYGITDTMISFLGDNNG</sequence>
<dbReference type="Gene3D" id="3.40.718.10">
    <property type="entry name" value="Isopropylmalate Dehydrogenase"/>
    <property type="match status" value="1"/>
</dbReference>
<dbReference type="PROSITE" id="PS00470">
    <property type="entry name" value="IDH_IMDH"/>
    <property type="match status" value="1"/>
</dbReference>
<name>C7RD65_ANAPD</name>
<reference evidence="4 5" key="1">
    <citation type="journal article" date="2009" name="Stand. Genomic Sci.">
        <title>Complete genome sequence of Anaerococcus prevotii type strain (PC1).</title>
        <authorList>
            <person name="Labutti K."/>
            <person name="Pukall R."/>
            <person name="Steenblock K."/>
            <person name="Glavina Del Rio T."/>
            <person name="Tice H."/>
            <person name="Copeland A."/>
            <person name="Cheng J.F."/>
            <person name="Lucas S."/>
            <person name="Chen F."/>
            <person name="Nolan M."/>
            <person name="Bruce D."/>
            <person name="Goodwin L."/>
            <person name="Pitluck S."/>
            <person name="Ivanova N."/>
            <person name="Mavromatis K."/>
            <person name="Ovchinnikova G."/>
            <person name="Pati A."/>
            <person name="Chen A."/>
            <person name="Palaniappan K."/>
            <person name="Land M."/>
            <person name="Hauser L."/>
            <person name="Chang Y.J."/>
            <person name="Jeffries C.D."/>
            <person name="Chain P."/>
            <person name="Saunders E."/>
            <person name="Brettin T."/>
            <person name="Detter J.C."/>
            <person name="Han C."/>
            <person name="Goker M."/>
            <person name="Bristow J."/>
            <person name="Eisen J.A."/>
            <person name="Markowitz V."/>
            <person name="Hugenholtz P."/>
            <person name="Kyrpides N.C."/>
            <person name="Klenk H.P."/>
            <person name="Lapidus A."/>
        </authorList>
    </citation>
    <scope>NUCLEOTIDE SEQUENCE [LARGE SCALE GENOMIC DNA]</scope>
    <source>
        <strain evidence="5">ATCC 9321 / DSM 20548 / JCM 6508 / NCTC 11806 / PC1</strain>
    </source>
</reference>
<organism evidence="4 5">
    <name type="scientific">Anaerococcus prevotii (strain ATCC 9321 / DSM 20548 / JCM 6508 / NCTC 11806 / PC1)</name>
    <name type="common">Peptostreptococcus prevotii</name>
    <name type="synonym">Peptococcus prevotii</name>
    <dbReference type="NCBI Taxonomy" id="525919"/>
    <lineage>
        <taxon>Bacteria</taxon>
        <taxon>Bacillati</taxon>
        <taxon>Bacillota</taxon>
        <taxon>Tissierellia</taxon>
        <taxon>Tissierellales</taxon>
        <taxon>Peptoniphilaceae</taxon>
        <taxon>Anaerococcus</taxon>
    </lineage>
</organism>
<dbReference type="GO" id="GO:0004449">
    <property type="term" value="F:isocitrate dehydrogenase (NAD+) activity"/>
    <property type="evidence" value="ECO:0007669"/>
    <property type="project" value="UniProtKB-EC"/>
</dbReference>
<gene>
    <name evidence="4" type="ordered locus">Apre_1101</name>
</gene>
<dbReference type="HOGENOM" id="CLU_031953_0_1_9"/>
<dbReference type="GO" id="GO:0006099">
    <property type="term" value="P:tricarboxylic acid cycle"/>
    <property type="evidence" value="ECO:0007669"/>
    <property type="project" value="TreeGrafter"/>
</dbReference>
<dbReference type="STRING" id="525919.Apre_1101"/>
<dbReference type="InterPro" id="IPR019818">
    <property type="entry name" value="IsoCit/isopropylmalate_DH_CS"/>
</dbReference>
<evidence type="ECO:0000259" key="3">
    <source>
        <dbReference type="SMART" id="SM01329"/>
    </source>
</evidence>
<dbReference type="eggNOG" id="COG0473">
    <property type="taxonomic scope" value="Bacteria"/>
</dbReference>